<proteinExistence type="predicted"/>
<keyword evidence="4" id="KW-1185">Reference proteome</keyword>
<dbReference type="InterPro" id="IPR003103">
    <property type="entry name" value="BAG_domain"/>
</dbReference>
<evidence type="ECO:0000313" key="3">
    <source>
        <dbReference type="EMBL" id="KAF0395163.1"/>
    </source>
</evidence>
<organism evidence="3 4">
    <name type="scientific">Gigaspora margarita</name>
    <dbReference type="NCBI Taxonomy" id="4874"/>
    <lineage>
        <taxon>Eukaryota</taxon>
        <taxon>Fungi</taxon>
        <taxon>Fungi incertae sedis</taxon>
        <taxon>Mucoromycota</taxon>
        <taxon>Glomeromycotina</taxon>
        <taxon>Glomeromycetes</taxon>
        <taxon>Diversisporales</taxon>
        <taxon>Gigasporaceae</taxon>
        <taxon>Gigaspora</taxon>
    </lineage>
</organism>
<sequence>MFAYPMDCDYIYDQSPYYNNNRRRRYYNPQLCTFSYPNSQPFSSFHNPPRRYYPNPYHLHESYYDPDNIVNLVSGLNQNHNEHHNEYHNGYHNGFHNRFHNRFNNGYQNERHHNERHNNERYSEEKNQEKERRKNGYRKVKIFGPEDEPVENNHKNNNAFTKQQAAKKIYTFLKHKPATRRTQKILVRLLHLRNLQNQLNTLSSQNSNFGTLTFTSKDSGKQLLPNTKENKLFLVQEDAILRILDQLDKVQSEGNEIVRERRKEIVKIAQKMLEELDAEKERQWKLFCDRRENIENLENFDNDKEDLVVENIKVDKKDTVIEKVTDEDIVENIKVDKKDVAIEEVTDEDVSEKMEDDKEKDIVNEEVTDEVINTSNEEVIDEVINTSNEEVIDEVINTSNEEVIDEVINTSNEEVIDEVVNTTNEVVTGEVINTSNNASETDEIKLYTISSPGDDEKDFDFIDIISDFNSSIKFSDEETVNAREPSIVVAENAKENNEAALNEIKRSQNDEQIIPSPMEDVEDINKENDDTFVIVNNISN</sequence>
<dbReference type="SUPFAM" id="SSF63491">
    <property type="entry name" value="BAG domain"/>
    <property type="match status" value="1"/>
</dbReference>
<dbReference type="Gene3D" id="1.20.58.120">
    <property type="entry name" value="BAG domain"/>
    <property type="match status" value="1"/>
</dbReference>
<dbReference type="OrthoDB" id="333905at2759"/>
<name>A0A8H4A140_GIGMA</name>
<evidence type="ECO:0000313" key="4">
    <source>
        <dbReference type="Proteomes" id="UP000439903"/>
    </source>
</evidence>
<feature type="region of interest" description="Disordered" evidence="1">
    <location>
        <begin position="102"/>
        <end position="133"/>
    </location>
</feature>
<dbReference type="GO" id="GO:0051087">
    <property type="term" value="F:protein-folding chaperone binding"/>
    <property type="evidence" value="ECO:0007669"/>
    <property type="project" value="InterPro"/>
</dbReference>
<evidence type="ECO:0000256" key="1">
    <source>
        <dbReference type="SAM" id="MobiDB-lite"/>
    </source>
</evidence>
<comment type="caution">
    <text evidence="3">The sequence shown here is derived from an EMBL/GenBank/DDBJ whole genome shotgun (WGS) entry which is preliminary data.</text>
</comment>
<dbReference type="Pfam" id="PF02179">
    <property type="entry name" value="BAG"/>
    <property type="match status" value="1"/>
</dbReference>
<evidence type="ECO:0000259" key="2">
    <source>
        <dbReference type="PROSITE" id="PS51035"/>
    </source>
</evidence>
<dbReference type="EMBL" id="WTPW01002152">
    <property type="protein sequence ID" value="KAF0395163.1"/>
    <property type="molecule type" value="Genomic_DNA"/>
</dbReference>
<feature type="compositionally biased region" description="Basic and acidic residues" evidence="1">
    <location>
        <begin position="109"/>
        <end position="133"/>
    </location>
</feature>
<dbReference type="InterPro" id="IPR036533">
    <property type="entry name" value="BAG_dom_sf"/>
</dbReference>
<reference evidence="3 4" key="1">
    <citation type="journal article" date="2019" name="Environ. Microbiol.">
        <title>At the nexus of three kingdoms: the genome of the mycorrhizal fungus Gigaspora margarita provides insights into plant, endobacterial and fungal interactions.</title>
        <authorList>
            <person name="Venice F."/>
            <person name="Ghignone S."/>
            <person name="Salvioli di Fossalunga A."/>
            <person name="Amselem J."/>
            <person name="Novero M."/>
            <person name="Xianan X."/>
            <person name="Sedzielewska Toro K."/>
            <person name="Morin E."/>
            <person name="Lipzen A."/>
            <person name="Grigoriev I.V."/>
            <person name="Henrissat B."/>
            <person name="Martin F.M."/>
            <person name="Bonfante P."/>
        </authorList>
    </citation>
    <scope>NUCLEOTIDE SEQUENCE [LARGE SCALE GENOMIC DNA]</scope>
    <source>
        <strain evidence="3 4">BEG34</strain>
    </source>
</reference>
<accession>A0A8H4A140</accession>
<dbReference type="AlphaFoldDB" id="A0A8H4A140"/>
<feature type="domain" description="BAG" evidence="2">
    <location>
        <begin position="228"/>
        <end position="280"/>
    </location>
</feature>
<dbReference type="Proteomes" id="UP000439903">
    <property type="component" value="Unassembled WGS sequence"/>
</dbReference>
<protein>
    <recommendedName>
        <fullName evidence="2">BAG domain-containing protein</fullName>
    </recommendedName>
</protein>
<dbReference type="PROSITE" id="PS51035">
    <property type="entry name" value="BAG"/>
    <property type="match status" value="1"/>
</dbReference>
<gene>
    <name evidence="3" type="ORF">F8M41_010307</name>
</gene>